<dbReference type="PANTHER" id="PTHR11426">
    <property type="entry name" value="HISTONE H3"/>
    <property type="match status" value="1"/>
</dbReference>
<comment type="similarity">
    <text evidence="4">Belongs to the histone H3 family.</text>
</comment>
<keyword evidence="7" id="KW-0488">Methylation</keyword>
<dbReference type="SMART" id="SM00428">
    <property type="entry name" value="H3"/>
    <property type="match status" value="1"/>
</dbReference>
<dbReference type="GO" id="GO:0003677">
    <property type="term" value="F:DNA binding"/>
    <property type="evidence" value="ECO:0007669"/>
    <property type="project" value="UniProtKB-KW"/>
</dbReference>
<proteinExistence type="inferred from homology"/>
<evidence type="ECO:0000256" key="11">
    <source>
        <dbReference type="ARBA" id="ARBA00023269"/>
    </source>
</evidence>
<dbReference type="Proteomes" id="UP001218218">
    <property type="component" value="Unassembled WGS sequence"/>
</dbReference>
<evidence type="ECO:0000256" key="8">
    <source>
        <dbReference type="ARBA" id="ARBA00022990"/>
    </source>
</evidence>
<evidence type="ECO:0000256" key="12">
    <source>
        <dbReference type="SAM" id="MobiDB-lite"/>
    </source>
</evidence>
<keyword evidence="8" id="KW-0007">Acetylation</keyword>
<evidence type="ECO:0000256" key="7">
    <source>
        <dbReference type="ARBA" id="ARBA00022481"/>
    </source>
</evidence>
<dbReference type="EMBL" id="JARIHO010000097">
    <property type="protein sequence ID" value="KAJ7305404.1"/>
    <property type="molecule type" value="Genomic_DNA"/>
</dbReference>
<evidence type="ECO:0000313" key="14">
    <source>
        <dbReference type="EMBL" id="KAJ7305404.1"/>
    </source>
</evidence>
<keyword evidence="15" id="KW-1185">Reference proteome</keyword>
<dbReference type="CDD" id="cd22911">
    <property type="entry name" value="HFD_H3"/>
    <property type="match status" value="1"/>
</dbReference>
<dbReference type="GO" id="GO:0046982">
    <property type="term" value="F:protein heterodimerization activity"/>
    <property type="evidence" value="ECO:0007669"/>
    <property type="project" value="InterPro"/>
</dbReference>
<dbReference type="InterPro" id="IPR009072">
    <property type="entry name" value="Histone-fold"/>
</dbReference>
<comment type="subcellular location">
    <subcellularLocation>
        <location evidence="3">Chromosome</location>
    </subcellularLocation>
    <subcellularLocation>
        <location evidence="2">Nucleus</location>
    </subcellularLocation>
</comment>
<name>A0AAD6Z376_9AGAR</name>
<sequence length="134" mass="15131">MARVKETARKTTGGKAPRKQLSAMTATMHGADTFKKSHRFRPSTVALRQIRPYQKSTKLLIKKVPFQCLVREVAQNHKADIRFQSSALLALQEAAESFIVSLFEDTTLAAMHGKRITIQPKDMVLVLRIRGDRL</sequence>
<evidence type="ECO:0000256" key="6">
    <source>
        <dbReference type="ARBA" id="ARBA00022454"/>
    </source>
</evidence>
<evidence type="ECO:0000259" key="13">
    <source>
        <dbReference type="Pfam" id="PF00125"/>
    </source>
</evidence>
<accession>A0AAD6Z376</accession>
<evidence type="ECO:0000256" key="9">
    <source>
        <dbReference type="ARBA" id="ARBA00023125"/>
    </source>
</evidence>
<dbReference type="SUPFAM" id="SSF47113">
    <property type="entry name" value="Histone-fold"/>
    <property type="match status" value="1"/>
</dbReference>
<dbReference type="InterPro" id="IPR000164">
    <property type="entry name" value="Histone_H3/CENP-A"/>
</dbReference>
<gene>
    <name evidence="14" type="ORF">DFH08DRAFT_927554</name>
</gene>
<dbReference type="AlphaFoldDB" id="A0AAD6Z376"/>
<protein>
    <submittedName>
        <fullName evidence="14">Histone-fold-containing protein</fullName>
    </submittedName>
</protein>
<comment type="caution">
    <text evidence="14">The sequence shown here is derived from an EMBL/GenBank/DDBJ whole genome shotgun (WGS) entry which is preliminary data.</text>
</comment>
<evidence type="ECO:0000256" key="10">
    <source>
        <dbReference type="ARBA" id="ARBA00023242"/>
    </source>
</evidence>
<dbReference type="PRINTS" id="PR00622">
    <property type="entry name" value="HISTONEH3"/>
</dbReference>
<reference evidence="14" key="1">
    <citation type="submission" date="2023-03" db="EMBL/GenBank/DDBJ databases">
        <title>Massive genome expansion in bonnet fungi (Mycena s.s.) driven by repeated elements and novel gene families across ecological guilds.</title>
        <authorList>
            <consortium name="Lawrence Berkeley National Laboratory"/>
            <person name="Harder C.B."/>
            <person name="Miyauchi S."/>
            <person name="Viragh M."/>
            <person name="Kuo A."/>
            <person name="Thoen E."/>
            <person name="Andreopoulos B."/>
            <person name="Lu D."/>
            <person name="Skrede I."/>
            <person name="Drula E."/>
            <person name="Henrissat B."/>
            <person name="Morin E."/>
            <person name="Kohler A."/>
            <person name="Barry K."/>
            <person name="LaButti K."/>
            <person name="Morin E."/>
            <person name="Salamov A."/>
            <person name="Lipzen A."/>
            <person name="Mereny Z."/>
            <person name="Hegedus B."/>
            <person name="Baldrian P."/>
            <person name="Stursova M."/>
            <person name="Weitz H."/>
            <person name="Taylor A."/>
            <person name="Grigoriev I.V."/>
            <person name="Nagy L.G."/>
            <person name="Martin F."/>
            <person name="Kauserud H."/>
        </authorList>
    </citation>
    <scope>NUCLEOTIDE SEQUENCE</scope>
    <source>
        <strain evidence="14">CBHHK002</strain>
    </source>
</reference>
<dbReference type="GO" id="GO:0000786">
    <property type="term" value="C:nucleosome"/>
    <property type="evidence" value="ECO:0007669"/>
    <property type="project" value="UniProtKB-KW"/>
</dbReference>
<keyword evidence="9" id="KW-0238">DNA-binding</keyword>
<keyword evidence="10" id="KW-0539">Nucleus</keyword>
<dbReference type="Pfam" id="PF00125">
    <property type="entry name" value="Histone"/>
    <property type="match status" value="1"/>
</dbReference>
<evidence type="ECO:0000256" key="2">
    <source>
        <dbReference type="ARBA" id="ARBA00004123"/>
    </source>
</evidence>
<evidence type="ECO:0000256" key="3">
    <source>
        <dbReference type="ARBA" id="ARBA00004286"/>
    </source>
</evidence>
<comment type="subunit">
    <text evidence="5">The nucleosome is a histone octamer containing two molecules each of H2A, H2B, H3 and H4 assembled in one H3-H4 heterotetramer and two H2A-H2B heterodimers. The octamer wraps approximately 147 bp of DNA.</text>
</comment>
<dbReference type="FunFam" id="1.10.20.10:FF:000096">
    <property type="entry name" value="Histone H3"/>
    <property type="match status" value="1"/>
</dbReference>
<dbReference type="Gene3D" id="1.10.20.10">
    <property type="entry name" value="Histone, subunit A"/>
    <property type="match status" value="1"/>
</dbReference>
<dbReference type="GO" id="GO:0005634">
    <property type="term" value="C:nucleus"/>
    <property type="evidence" value="ECO:0007669"/>
    <property type="project" value="UniProtKB-SubCell"/>
</dbReference>
<feature type="region of interest" description="Disordered" evidence="12">
    <location>
        <begin position="1"/>
        <end position="21"/>
    </location>
</feature>
<dbReference type="GO" id="GO:0030527">
    <property type="term" value="F:structural constituent of chromatin"/>
    <property type="evidence" value="ECO:0007669"/>
    <property type="project" value="InterPro"/>
</dbReference>
<dbReference type="PROSITE" id="PS00322">
    <property type="entry name" value="HISTONE_H3_1"/>
    <property type="match status" value="1"/>
</dbReference>
<feature type="domain" description="Core Histone H2A/H2B/H3" evidence="13">
    <location>
        <begin position="42"/>
        <end position="129"/>
    </location>
</feature>
<keyword evidence="11" id="KW-0544">Nucleosome core</keyword>
<evidence type="ECO:0000256" key="4">
    <source>
        <dbReference type="ARBA" id="ARBA00010343"/>
    </source>
</evidence>
<keyword evidence="6" id="KW-0158">Chromosome</keyword>
<organism evidence="14 15">
    <name type="scientific">Mycena albidolilacea</name>
    <dbReference type="NCBI Taxonomy" id="1033008"/>
    <lineage>
        <taxon>Eukaryota</taxon>
        <taxon>Fungi</taxon>
        <taxon>Dikarya</taxon>
        <taxon>Basidiomycota</taxon>
        <taxon>Agaricomycotina</taxon>
        <taxon>Agaricomycetes</taxon>
        <taxon>Agaricomycetidae</taxon>
        <taxon>Agaricales</taxon>
        <taxon>Marasmiineae</taxon>
        <taxon>Mycenaceae</taxon>
        <taxon>Mycena</taxon>
    </lineage>
</organism>
<dbReference type="InterPro" id="IPR007125">
    <property type="entry name" value="H2A/H2B/H3"/>
</dbReference>
<evidence type="ECO:0000256" key="1">
    <source>
        <dbReference type="ARBA" id="ARBA00002001"/>
    </source>
</evidence>
<comment type="function">
    <text evidence="1">Core component of nucleosome. Nucleosomes wrap and compact DNA into chromatin, limiting DNA accessibility to the cellular machineries which require DNA as a template. Histones thereby play a central role in transcription regulation, DNA repair, DNA replication and chromosomal stability. DNA accessibility is regulated via a complex set of post-translational modifications of histones, also called histone code, and nucleosome remodeling.</text>
</comment>
<evidence type="ECO:0000313" key="15">
    <source>
        <dbReference type="Proteomes" id="UP001218218"/>
    </source>
</evidence>
<evidence type="ECO:0000256" key="5">
    <source>
        <dbReference type="ARBA" id="ARBA00011538"/>
    </source>
</evidence>